<evidence type="ECO:0000313" key="2">
    <source>
        <dbReference type="EMBL" id="SCC70753.1"/>
    </source>
</evidence>
<sequence>MHQTVKTIFRLFFAVVIFIITVALFVSVFSKTQEILNAEKNFKQAKMLSLKSSSSEQLVLVSNNKRPDQSIFIVIANNGFISKINCEPYLKDICTDEYNQLHTRQISQIDLLKIGQHTYIQQLNYQDSRTQKQQQLHYSKAHIQQFYQNDISKLKYIVFSILLFAFAALYVSVKIIRNFKKFLSR</sequence>
<accession>A0A1C4GSA7</accession>
<keyword evidence="1" id="KW-0472">Membrane</keyword>
<dbReference type="RefSeq" id="WP_092717137.1">
    <property type="nucleotide sequence ID" value="NZ_FMBK01000001.1"/>
</dbReference>
<keyword evidence="1" id="KW-1133">Transmembrane helix</keyword>
<dbReference type="OrthoDB" id="6711477at2"/>
<dbReference type="AlphaFoldDB" id="A0A1C4GSA7"/>
<proteinExistence type="predicted"/>
<name>A0A1C4GSA7_9GAMM</name>
<keyword evidence="1" id="KW-0812">Transmembrane</keyword>
<organism evidence="2 3">
    <name type="scientific">Acinetobacter albensis</name>
    <dbReference type="NCBI Taxonomy" id="1673609"/>
    <lineage>
        <taxon>Bacteria</taxon>
        <taxon>Pseudomonadati</taxon>
        <taxon>Pseudomonadota</taxon>
        <taxon>Gammaproteobacteria</taxon>
        <taxon>Moraxellales</taxon>
        <taxon>Moraxellaceae</taxon>
        <taxon>Acinetobacter</taxon>
    </lineage>
</organism>
<protein>
    <recommendedName>
        <fullName evidence="4">Transmembrane protein</fullName>
    </recommendedName>
</protein>
<evidence type="ECO:0000256" key="1">
    <source>
        <dbReference type="SAM" id="Phobius"/>
    </source>
</evidence>
<dbReference type="EMBL" id="FMBK01000001">
    <property type="protein sequence ID" value="SCC70753.1"/>
    <property type="molecule type" value="Genomic_DNA"/>
</dbReference>
<dbReference type="Proteomes" id="UP000243661">
    <property type="component" value="Unassembled WGS sequence"/>
</dbReference>
<evidence type="ECO:0000313" key="3">
    <source>
        <dbReference type="Proteomes" id="UP000243661"/>
    </source>
</evidence>
<feature type="transmembrane region" description="Helical" evidence="1">
    <location>
        <begin position="7"/>
        <end position="29"/>
    </location>
</feature>
<evidence type="ECO:0008006" key="4">
    <source>
        <dbReference type="Google" id="ProtNLM"/>
    </source>
</evidence>
<gene>
    <name evidence="2" type="ORF">GA0116959_10187</name>
</gene>
<feature type="transmembrane region" description="Helical" evidence="1">
    <location>
        <begin position="156"/>
        <end position="176"/>
    </location>
</feature>
<reference evidence="2 3" key="1">
    <citation type="submission" date="2016-08" db="EMBL/GenBank/DDBJ databases">
        <authorList>
            <person name="Seilhamer J.J."/>
        </authorList>
    </citation>
    <scope>NUCLEOTIDE SEQUENCE [LARGE SCALE GENOMIC DNA]</scope>
    <source>
        <strain evidence="2 3">ANC 4874</strain>
    </source>
</reference>